<accession>A0A8H3VMM3</accession>
<feature type="compositionally biased region" description="Basic and acidic residues" evidence="1">
    <location>
        <begin position="1142"/>
        <end position="1152"/>
    </location>
</feature>
<feature type="compositionally biased region" description="Basic and acidic residues" evidence="1">
    <location>
        <begin position="741"/>
        <end position="763"/>
    </location>
</feature>
<feature type="compositionally biased region" description="Acidic residues" evidence="1">
    <location>
        <begin position="720"/>
        <end position="732"/>
    </location>
</feature>
<comment type="caution">
    <text evidence="2">The sequence shown here is derived from an EMBL/GenBank/DDBJ whole genome shotgun (WGS) entry which is preliminary data.</text>
</comment>
<feature type="compositionally biased region" description="Acidic residues" evidence="1">
    <location>
        <begin position="779"/>
        <end position="791"/>
    </location>
</feature>
<dbReference type="Proteomes" id="UP000490939">
    <property type="component" value="Unassembled WGS sequence"/>
</dbReference>
<feature type="region of interest" description="Disordered" evidence="1">
    <location>
        <begin position="349"/>
        <end position="428"/>
    </location>
</feature>
<name>A0A8H3VMM3_VENIN</name>
<feature type="region of interest" description="Disordered" evidence="1">
    <location>
        <begin position="456"/>
        <end position="1041"/>
    </location>
</feature>
<evidence type="ECO:0000313" key="2">
    <source>
        <dbReference type="EMBL" id="KAE9991625.1"/>
    </source>
</evidence>
<feature type="region of interest" description="Disordered" evidence="1">
    <location>
        <begin position="1055"/>
        <end position="1087"/>
    </location>
</feature>
<feature type="compositionally biased region" description="Low complexity" evidence="1">
    <location>
        <begin position="469"/>
        <end position="483"/>
    </location>
</feature>
<evidence type="ECO:0000256" key="1">
    <source>
        <dbReference type="SAM" id="MobiDB-lite"/>
    </source>
</evidence>
<dbReference type="SUPFAM" id="SSF48371">
    <property type="entry name" value="ARM repeat"/>
    <property type="match status" value="1"/>
</dbReference>
<dbReference type="InterPro" id="IPR016024">
    <property type="entry name" value="ARM-type_fold"/>
</dbReference>
<protein>
    <submittedName>
        <fullName evidence="2">Uncharacterized protein</fullName>
    </submittedName>
</protein>
<feature type="region of interest" description="Disordered" evidence="1">
    <location>
        <begin position="1106"/>
        <end position="1182"/>
    </location>
</feature>
<feature type="compositionally biased region" description="Acidic residues" evidence="1">
    <location>
        <begin position="576"/>
        <end position="588"/>
    </location>
</feature>
<evidence type="ECO:0000313" key="3">
    <source>
        <dbReference type="Proteomes" id="UP000490939"/>
    </source>
</evidence>
<feature type="compositionally biased region" description="Basic and acidic residues" evidence="1">
    <location>
        <begin position="484"/>
        <end position="493"/>
    </location>
</feature>
<reference evidence="2 3" key="1">
    <citation type="submission" date="2019-07" db="EMBL/GenBank/DDBJ databases">
        <title>Venturia inaequalis Genome Resource.</title>
        <authorList>
            <person name="Lichtner F.J."/>
        </authorList>
    </citation>
    <scope>NUCLEOTIDE SEQUENCE [LARGE SCALE GENOMIC DNA]</scope>
    <source>
        <strain evidence="2 3">DMI_063113</strain>
    </source>
</reference>
<keyword evidence="3" id="KW-1185">Reference proteome</keyword>
<organism evidence="2 3">
    <name type="scientific">Venturia inaequalis</name>
    <name type="common">Apple scab fungus</name>
    <dbReference type="NCBI Taxonomy" id="5025"/>
    <lineage>
        <taxon>Eukaryota</taxon>
        <taxon>Fungi</taxon>
        <taxon>Dikarya</taxon>
        <taxon>Ascomycota</taxon>
        <taxon>Pezizomycotina</taxon>
        <taxon>Dothideomycetes</taxon>
        <taxon>Pleosporomycetidae</taxon>
        <taxon>Venturiales</taxon>
        <taxon>Venturiaceae</taxon>
        <taxon>Venturia</taxon>
    </lineage>
</organism>
<feature type="compositionally biased region" description="Polar residues" evidence="1">
    <location>
        <begin position="352"/>
        <end position="380"/>
    </location>
</feature>
<gene>
    <name evidence="2" type="ORF">EG327_011321</name>
</gene>
<feature type="compositionally biased region" description="Basic and acidic residues" evidence="1">
    <location>
        <begin position="941"/>
        <end position="973"/>
    </location>
</feature>
<sequence>MDKLVEKALSSEDTDACHQLYNIIRNFATKKGQIGKKAPTNACANALLTYFLNDDHSKRTRRWAGILLEAIVAKIPALRQYVLGLMNLLPFVGRLVTRDDEEFKLLSATLICALAGSDNQTLSLFWPADELSSSQIRRFPLTDASSGKQWIEDLTSFMDDSFSQAKAFNSQTRLQVNFIQAVDVHGAGAKGSDVHIMPEDGSLYMILQSSITIMKVPISSSDPFFLDIPFDLISDVKVQTSTLVASQEPGASENVSQLLLNMETGSQNHNLCVNEGEARTMLFTFNDIAQANQVAMYIDDERVQRQTSGPKMSMSQPLNISQAIQPSTSPEQPGEAVPRQAMEIDEIESAPQEASATISQSRQAPQHKSTKSITGGSRITNAEVATPGPRTRLEVSESVFEGNTETEAEHHHGIEPIIEPNGTTRPAAGNLSKLLSAALSPQVEEPLYQSARKTRIRAPAIVKGPTRSANAATKPKATTTTTDKQPKQREPATKKTTGVRSRAVKKIARAASEQSGKIDEDQIWDIPSDPAELKQTTAKSSRAKRGTTTVKNTTRKTPARPAKAQANKRRAWVIESDPDTEPDGEQDDGNFKASSARLVPSSSPRRSARLQASAVKEKPAPMKNSRNRMSVGEPRELERLSSPTRPSPRIRSSDAGQRAGTVGQATKFARSQIETAAVAANRRIPQEATKPNTRGKKQQSSVSSLGRDETPSLNPPPQDESMETIEAFEEAVVDFWTGPDIQEKEVAIKKEPGWKSKTPEQADKQTAPQKRPISISSDPESEDDPDGDSEVEGGVREAAQQAQKVVPTAVANKVQDTSRATNGADANGACDEYSLVEDSYPTVVKDSYPPTKGSNALAKRDSTPEGASDPTLVDNKSARKMAIISFDRSGPRNQGVRLGLRSGNGTPAVRSDPAQAREGSNAARESQATFRLPGYAQTRETQSRIEKRVARNDVQERGPVKRRRTSESMSKDDDFVDIDSNSDKAGRARRRASQRSVHVTDDGSPMRTNFDDEGTAMNTDLGDVEDDFLHQGSDDGNGDLVMQDVPASRVELASQNLKAQADASKATQRQDRTSKSTGSAQGPTKPLYNQIVEDVGDEEFAETELLSILRSPQKRSQTRGEERGSDPVNRAASPLLQLVGSRTERASLEGPRRRTSSGRTQRSTAPLSSNHKPVPQPPGLDSQVISAYAPEKEVEEAVARNQEEAKLNNPFSSSQKNDEANQSFFMLRLATLMEERASNLIDERVVEDPDKTLVEEVPMEDVENSSSSDEELAVLVQEPEEEEQENAEEMEWEAALQPRHRGMFEVLGRIARRLVSHLIDSETAVEDVVEDYGRDATRIVEEFEKCFRGQQSNVERLQASMAKLSRVYSDTERQIVQDYNVLHTDNGSSLHDWDAGVHEKKTAIEQIERMISA</sequence>
<dbReference type="EMBL" id="WNWR01000088">
    <property type="protein sequence ID" value="KAE9991625.1"/>
    <property type="molecule type" value="Genomic_DNA"/>
</dbReference>
<proteinExistence type="predicted"/>
<feature type="compositionally biased region" description="Low complexity" evidence="1">
    <location>
        <begin position="641"/>
        <end position="650"/>
    </location>
</feature>